<name>A0AAW1U8T1_9CUCU</name>
<evidence type="ECO:0000256" key="1">
    <source>
        <dbReference type="SAM" id="MobiDB-lite"/>
    </source>
</evidence>
<gene>
    <name evidence="2" type="ORF">WA026_009527</name>
</gene>
<evidence type="ECO:0000313" key="3">
    <source>
        <dbReference type="Proteomes" id="UP001431783"/>
    </source>
</evidence>
<reference evidence="2 3" key="1">
    <citation type="submission" date="2023-03" db="EMBL/GenBank/DDBJ databases">
        <title>Genome insight into feeding habits of ladybird beetles.</title>
        <authorList>
            <person name="Li H.-S."/>
            <person name="Huang Y.-H."/>
            <person name="Pang H."/>
        </authorList>
    </citation>
    <scope>NUCLEOTIDE SEQUENCE [LARGE SCALE GENOMIC DNA]</scope>
    <source>
        <strain evidence="2">SYSU_2023b</strain>
        <tissue evidence="2">Whole body</tissue>
    </source>
</reference>
<feature type="region of interest" description="Disordered" evidence="1">
    <location>
        <begin position="127"/>
        <end position="156"/>
    </location>
</feature>
<dbReference type="EMBL" id="JARQZJ010000034">
    <property type="protein sequence ID" value="KAK9875729.1"/>
    <property type="molecule type" value="Genomic_DNA"/>
</dbReference>
<dbReference type="Proteomes" id="UP001431783">
    <property type="component" value="Unassembled WGS sequence"/>
</dbReference>
<evidence type="ECO:0000313" key="2">
    <source>
        <dbReference type="EMBL" id="KAK9875729.1"/>
    </source>
</evidence>
<organism evidence="2 3">
    <name type="scientific">Henosepilachna vigintioctopunctata</name>
    <dbReference type="NCBI Taxonomy" id="420089"/>
    <lineage>
        <taxon>Eukaryota</taxon>
        <taxon>Metazoa</taxon>
        <taxon>Ecdysozoa</taxon>
        <taxon>Arthropoda</taxon>
        <taxon>Hexapoda</taxon>
        <taxon>Insecta</taxon>
        <taxon>Pterygota</taxon>
        <taxon>Neoptera</taxon>
        <taxon>Endopterygota</taxon>
        <taxon>Coleoptera</taxon>
        <taxon>Polyphaga</taxon>
        <taxon>Cucujiformia</taxon>
        <taxon>Coccinelloidea</taxon>
        <taxon>Coccinellidae</taxon>
        <taxon>Epilachninae</taxon>
        <taxon>Epilachnini</taxon>
        <taxon>Henosepilachna</taxon>
    </lineage>
</organism>
<accession>A0AAW1U8T1</accession>
<proteinExistence type="predicted"/>
<keyword evidence="3" id="KW-1185">Reference proteome</keyword>
<comment type="caution">
    <text evidence="2">The sequence shown here is derived from an EMBL/GenBank/DDBJ whole genome shotgun (WGS) entry which is preliminary data.</text>
</comment>
<protein>
    <submittedName>
        <fullName evidence="2">Uncharacterized protein</fullName>
    </submittedName>
</protein>
<dbReference type="AlphaFoldDB" id="A0AAW1U8T1"/>
<sequence length="156" mass="16357">MDNSSANFDPLKLHHDRAGVLCGKGAKICIALHSSRLVRIPQVYLRRSAHTLNADGTSGAVIHLHAPSAGVKRRERGGKGLLGDDGQSILRSIQCAGHVGAPRPRTDGGTGGTIRVLSARTRFIAANPNDAVSGGGGRKNREDSRGIRPSRVDGSN</sequence>